<evidence type="ECO:0000313" key="9">
    <source>
        <dbReference type="Proteomes" id="UP001284654"/>
    </source>
</evidence>
<feature type="transmembrane region" description="Helical" evidence="7">
    <location>
        <begin position="379"/>
        <end position="402"/>
    </location>
</feature>
<dbReference type="EMBL" id="JAWJYY010000001">
    <property type="protein sequence ID" value="MDV4315422.1"/>
    <property type="molecule type" value="Genomic_DNA"/>
</dbReference>
<dbReference type="InterPro" id="IPR011701">
    <property type="entry name" value="MFS"/>
</dbReference>
<feature type="transmembrane region" description="Helical" evidence="7">
    <location>
        <begin position="180"/>
        <end position="199"/>
    </location>
</feature>
<comment type="caution">
    <text evidence="8">The sequence shown here is derived from an EMBL/GenBank/DDBJ whole genome shotgun (WGS) entry which is preliminary data.</text>
</comment>
<dbReference type="InterPro" id="IPR036259">
    <property type="entry name" value="MFS_trans_sf"/>
</dbReference>
<dbReference type="SUPFAM" id="SSF103473">
    <property type="entry name" value="MFS general substrate transporter"/>
    <property type="match status" value="1"/>
</dbReference>
<comment type="subcellular location">
    <subcellularLocation>
        <location evidence="1">Cell membrane</location>
        <topology evidence="1">Multi-pass membrane protein</topology>
    </subcellularLocation>
</comment>
<evidence type="ECO:0000256" key="3">
    <source>
        <dbReference type="ARBA" id="ARBA00022475"/>
    </source>
</evidence>
<feature type="transmembrane region" description="Helical" evidence="7">
    <location>
        <begin position="82"/>
        <end position="104"/>
    </location>
</feature>
<dbReference type="Gene3D" id="1.20.1250.20">
    <property type="entry name" value="MFS general substrate transporter like domains"/>
    <property type="match status" value="2"/>
</dbReference>
<evidence type="ECO:0000256" key="5">
    <source>
        <dbReference type="ARBA" id="ARBA00022989"/>
    </source>
</evidence>
<name>A0AAW8Z3E0_9GAMM</name>
<dbReference type="AlphaFoldDB" id="A0AAW8Z3E0"/>
<dbReference type="Proteomes" id="UP001284654">
    <property type="component" value="Unassembled WGS sequence"/>
</dbReference>
<feature type="transmembrane region" description="Helical" evidence="7">
    <location>
        <begin position="25"/>
        <end position="45"/>
    </location>
</feature>
<dbReference type="GO" id="GO:0005886">
    <property type="term" value="C:plasma membrane"/>
    <property type="evidence" value="ECO:0007669"/>
    <property type="project" value="UniProtKB-SubCell"/>
</dbReference>
<sequence>MSYLQSEAFIAFRCRDFSLLSLNQLCLVLAVVMQEVAIGFALYQITQDPLSLGFIAVVELLPFIGLSFFGGHWADRYNRQKLLQWSFSLSSGIPLLMIVVFYVFQTKQIEQNTLLYLVYFLIFCLGILRGIYSPAFNSIRPFLISRQAENNASMWTTSIWQFGAIAAPLCAGLLLSHVGLVATLGVIFLLSCIGSLAVWQLSPRSFPISIHGQVLQSLKHTFRFMLQQRVLFWSMLLDLVTALFCSVIVLLPIVAHDVLHLGAEGLSLLRAAPAIGTALMMGVLLHFSPSQKAWRNMLLASIGIAITTCVFALSTSLWLSIALLILIGALDSISMVIRQSLLQQLPPQDLHGRVAALNGIWVTTGNHLGALNSSMASRYFSITPAILIGGSLCLSICLFSFFRNRDLLKTPSSYEKYKYL</sequence>
<keyword evidence="6 7" id="KW-0472">Membrane</keyword>
<gene>
    <name evidence="8" type="ORF">MSG88_06520</name>
</gene>
<dbReference type="PANTHER" id="PTHR23513:SF9">
    <property type="entry name" value="ENTEROBACTIN EXPORTER ENTS"/>
    <property type="match status" value="1"/>
</dbReference>
<dbReference type="PANTHER" id="PTHR23513">
    <property type="entry name" value="INTEGRAL MEMBRANE EFFLUX PROTEIN-RELATED"/>
    <property type="match status" value="1"/>
</dbReference>
<keyword evidence="3" id="KW-1003">Cell membrane</keyword>
<evidence type="ECO:0000256" key="6">
    <source>
        <dbReference type="ARBA" id="ARBA00023136"/>
    </source>
</evidence>
<feature type="transmembrane region" description="Helical" evidence="7">
    <location>
        <begin position="116"/>
        <end position="132"/>
    </location>
</feature>
<keyword evidence="4 7" id="KW-0812">Transmembrane</keyword>
<feature type="transmembrane region" description="Helical" evidence="7">
    <location>
        <begin position="51"/>
        <end position="70"/>
    </location>
</feature>
<reference evidence="8" key="1">
    <citation type="submission" date="2023-10" db="EMBL/GenBank/DDBJ databases">
        <authorList>
            <person name="Sykes E.M.E."/>
            <person name="Khan I.U.H."/>
            <person name="Kumar A."/>
        </authorList>
    </citation>
    <scope>NUCLEOTIDE SEQUENCE</scope>
    <source>
        <strain evidence="8">IK5</strain>
    </source>
</reference>
<dbReference type="GO" id="GO:0022857">
    <property type="term" value="F:transmembrane transporter activity"/>
    <property type="evidence" value="ECO:0007669"/>
    <property type="project" value="InterPro"/>
</dbReference>
<dbReference type="RefSeq" id="WP_075166811.1">
    <property type="nucleotide sequence ID" value="NZ_CP041295.1"/>
</dbReference>
<keyword evidence="2" id="KW-0813">Transport</keyword>
<feature type="transmembrane region" description="Helical" evidence="7">
    <location>
        <begin position="230"/>
        <end position="255"/>
    </location>
</feature>
<feature type="transmembrane region" description="Helical" evidence="7">
    <location>
        <begin position="297"/>
        <end position="330"/>
    </location>
</feature>
<accession>A0AAW8Z3E0</accession>
<feature type="transmembrane region" description="Helical" evidence="7">
    <location>
        <begin position="267"/>
        <end position="285"/>
    </location>
</feature>
<organism evidence="8 9">
    <name type="scientific">Acinetobacter indicus</name>
    <dbReference type="NCBI Taxonomy" id="756892"/>
    <lineage>
        <taxon>Bacteria</taxon>
        <taxon>Pseudomonadati</taxon>
        <taxon>Pseudomonadota</taxon>
        <taxon>Gammaproteobacteria</taxon>
        <taxon>Moraxellales</taxon>
        <taxon>Moraxellaceae</taxon>
        <taxon>Acinetobacter</taxon>
    </lineage>
</organism>
<dbReference type="CDD" id="cd06173">
    <property type="entry name" value="MFS_MefA_like"/>
    <property type="match status" value="1"/>
</dbReference>
<evidence type="ECO:0000256" key="4">
    <source>
        <dbReference type="ARBA" id="ARBA00022692"/>
    </source>
</evidence>
<evidence type="ECO:0000256" key="7">
    <source>
        <dbReference type="SAM" id="Phobius"/>
    </source>
</evidence>
<protein>
    <submittedName>
        <fullName evidence="8">MFS transporter</fullName>
    </submittedName>
</protein>
<feature type="transmembrane region" description="Helical" evidence="7">
    <location>
        <begin position="152"/>
        <end position="174"/>
    </location>
</feature>
<dbReference type="Pfam" id="PF07690">
    <property type="entry name" value="MFS_1"/>
    <property type="match status" value="1"/>
</dbReference>
<evidence type="ECO:0000313" key="8">
    <source>
        <dbReference type="EMBL" id="MDV4315422.1"/>
    </source>
</evidence>
<evidence type="ECO:0000256" key="2">
    <source>
        <dbReference type="ARBA" id="ARBA00022448"/>
    </source>
</evidence>
<evidence type="ECO:0000256" key="1">
    <source>
        <dbReference type="ARBA" id="ARBA00004651"/>
    </source>
</evidence>
<keyword evidence="5 7" id="KW-1133">Transmembrane helix</keyword>
<proteinExistence type="predicted"/>